<evidence type="ECO:0008006" key="5">
    <source>
        <dbReference type="Google" id="ProtNLM"/>
    </source>
</evidence>
<reference evidence="3" key="1">
    <citation type="submission" date="2023-01" db="EMBL/GenBank/DDBJ databases">
        <title>Human gut microbiome strain richness.</title>
        <authorList>
            <person name="Chen-Liaw A."/>
        </authorList>
    </citation>
    <scope>NUCLEOTIDE SEQUENCE</scope>
    <source>
        <strain evidence="3">1001275st1_F4_1001275B_160808</strain>
    </source>
</reference>
<evidence type="ECO:0000256" key="1">
    <source>
        <dbReference type="SAM" id="MobiDB-lite"/>
    </source>
</evidence>
<dbReference type="Proteomes" id="UP001211015">
    <property type="component" value="Unassembled WGS sequence"/>
</dbReference>
<feature type="region of interest" description="Disordered" evidence="1">
    <location>
        <begin position="44"/>
        <end position="97"/>
    </location>
</feature>
<feature type="chain" id="PRO_5043879697" description="Lipoprotein" evidence="2">
    <location>
        <begin position="23"/>
        <end position="212"/>
    </location>
</feature>
<accession>A0AAW6E9T5</accession>
<dbReference type="RefSeq" id="WP_195389042.1">
    <property type="nucleotide sequence ID" value="NZ_JADNGL010000021.1"/>
</dbReference>
<comment type="caution">
    <text evidence="3">The sequence shown here is derived from an EMBL/GenBank/DDBJ whole genome shotgun (WGS) entry which is preliminary data.</text>
</comment>
<dbReference type="AlphaFoldDB" id="A0AAW6E9T5"/>
<feature type="compositionally biased region" description="Low complexity" evidence="1">
    <location>
        <begin position="44"/>
        <end position="56"/>
    </location>
</feature>
<proteinExistence type="predicted"/>
<evidence type="ECO:0000313" key="3">
    <source>
        <dbReference type="EMBL" id="MDB8745888.1"/>
    </source>
</evidence>
<keyword evidence="2" id="KW-0732">Signal</keyword>
<gene>
    <name evidence="3" type="ORF">PNU62_12745</name>
</gene>
<evidence type="ECO:0000313" key="4">
    <source>
        <dbReference type="Proteomes" id="UP001211015"/>
    </source>
</evidence>
<dbReference type="PROSITE" id="PS51257">
    <property type="entry name" value="PROKAR_LIPOPROTEIN"/>
    <property type="match status" value="1"/>
</dbReference>
<dbReference type="EMBL" id="JAQMLV010000022">
    <property type="protein sequence ID" value="MDB8745888.1"/>
    <property type="molecule type" value="Genomic_DNA"/>
</dbReference>
<organism evidence="3 4">
    <name type="scientific">Ruminococcus bicirculans</name>
    <name type="common">ex Wegman et al. 2014</name>
    <dbReference type="NCBI Taxonomy" id="1160721"/>
    <lineage>
        <taxon>Bacteria</taxon>
        <taxon>Bacillati</taxon>
        <taxon>Bacillota</taxon>
        <taxon>Clostridia</taxon>
        <taxon>Eubacteriales</taxon>
        <taxon>Oscillospiraceae</taxon>
        <taxon>Ruminococcus</taxon>
    </lineage>
</organism>
<feature type="signal peptide" evidence="2">
    <location>
        <begin position="1"/>
        <end position="22"/>
    </location>
</feature>
<name>A0AAW6E9T5_9FIRM</name>
<sequence length="212" mass="22621">MKRTVILAAVTALLLSSCGSSDSSSSESPKDSYVGKFANDISSSAASDDSELSSADTNSIEDVTTTKPTTTTEQPQVTAPQAETNETTKKPKVYHIPSANTTLPPIPIYFKLESNDGSSLSMSYTVENCNCNAQYDILSVTIDDMDVTSVCNKDSFEATSGTDVSGAVSIGYGNATPNSTVTFTGTWTNTDTGTTEYFDFHYSFHISEIIKE</sequence>
<evidence type="ECO:0000256" key="2">
    <source>
        <dbReference type="SAM" id="SignalP"/>
    </source>
</evidence>
<feature type="compositionally biased region" description="Low complexity" evidence="1">
    <location>
        <begin position="65"/>
        <end position="81"/>
    </location>
</feature>
<protein>
    <recommendedName>
        <fullName evidence="5">Lipoprotein</fullName>
    </recommendedName>
</protein>